<gene>
    <name evidence="5" type="ORF">SI7747_05005994</name>
</gene>
<keyword evidence="3" id="KW-0119">Carbohydrate metabolism</keyword>
<dbReference type="PANTHER" id="PTHR31268">
    <property type="match status" value="1"/>
</dbReference>
<evidence type="ECO:0000313" key="6">
    <source>
        <dbReference type="Proteomes" id="UP001189122"/>
    </source>
</evidence>
<dbReference type="SUPFAM" id="SSF51445">
    <property type="entry name" value="(Trans)glycosidases"/>
    <property type="match status" value="1"/>
</dbReference>
<dbReference type="InterPro" id="IPR008811">
    <property type="entry name" value="Glycosyl_hydrolases_36"/>
</dbReference>
<accession>A0A7I8IQZ0</accession>
<dbReference type="Gene3D" id="3.20.20.70">
    <property type="entry name" value="Aldolase class I"/>
    <property type="match status" value="1"/>
</dbReference>
<comment type="similarity">
    <text evidence="1">Belongs to the glycosyl hydrolases 36 family.</text>
</comment>
<dbReference type="EC" id="2.4.1.82" evidence="2"/>
<evidence type="ECO:0000256" key="4">
    <source>
        <dbReference type="ARBA" id="ARBA00049426"/>
    </source>
</evidence>
<dbReference type="AlphaFoldDB" id="A0A7I8IQZ0"/>
<dbReference type="GO" id="GO:0047274">
    <property type="term" value="F:galactinol-sucrose galactosyltransferase activity"/>
    <property type="evidence" value="ECO:0007669"/>
    <property type="project" value="UniProtKB-EC"/>
</dbReference>
<proteinExistence type="inferred from homology"/>
<dbReference type="Pfam" id="PF05691">
    <property type="entry name" value="Raffinose_syn"/>
    <property type="match status" value="4"/>
</dbReference>
<comment type="catalytic activity">
    <reaction evidence="4">
        <text>alpha-D-galactosyl-(1-&gt;3)-1D-myo-inositol + sucrose = raffinose + myo-inositol</text>
        <dbReference type="Rhea" id="RHEA:20161"/>
        <dbReference type="ChEBI" id="CHEBI:16634"/>
        <dbReference type="ChEBI" id="CHEBI:17268"/>
        <dbReference type="ChEBI" id="CHEBI:17505"/>
        <dbReference type="ChEBI" id="CHEBI:17992"/>
        <dbReference type="EC" id="2.4.1.82"/>
    </reaction>
</comment>
<evidence type="ECO:0000256" key="3">
    <source>
        <dbReference type="ARBA" id="ARBA00023277"/>
    </source>
</evidence>
<dbReference type="EMBL" id="CACRZD030000005">
    <property type="protein sequence ID" value="CAA6659572.1"/>
    <property type="molecule type" value="Genomic_DNA"/>
</dbReference>
<sequence length="660" mass="72802">MTLFHAPFVKDGRLDVRGRTVLTGVPPNVFVSPAGPTSAFVGAASPPGQRRSRDVFTFGTLQGFRLLCLFRFKIWWMIPRVGRSSSDIPPETQMLLLEVSEDSTLEDEAVDSSSDDTFYILVLPVLDGDFRASLQGNSDNELQFCVESGQQAELEDSIPPHLDWFGWCTWDAFYNKVNPQGIIKGLQSLSEGGCTPSFLIIDDGWQETVNEFQKEGEAHVLLHWVDLGNIFRYVYMWHALAGYWGGVLPTSEAMKKYNPKLVYPVQSPGSISNLRDIAMDSLEKYGVGVIDPEKIADFYNDLHGYLAKNGVDGVKVDVQNLMETLGSGLGGRILITRAYQRALEESVARNFKDNNLICCMSLNSDSIYSSRKSAVARVSEDFSPGEPTLQTLHVASVSYNSLLLGEIVVPDWDMFQSKHYTAEFHGVARAVGGCGVYVSDKPGEHDFKILQKLVLPDGSILRARLAGRPTRDCLFIDPVMDGRSLLKIWNLNKFSGVIGVFNCQGAGSWQIMGNNQNPSVSKTTDISGHVSPADVEFLEEVGGDNWTGDCAILASKSGTKKQFDFYRKVQFAPLGLIDMYNSGGAIEDLGGSDEPSSGCKINLRLFGCGRLGAYSSRKPSSCRVDFVEEDFSYDPEDGFLVLNLSAVSGERKMRVIEIIY</sequence>
<dbReference type="InterPro" id="IPR013785">
    <property type="entry name" value="Aldolase_TIM"/>
</dbReference>
<dbReference type="InterPro" id="IPR017853">
    <property type="entry name" value="GH"/>
</dbReference>
<protein>
    <recommendedName>
        <fullName evidence="2">galactinol--sucrose galactosyltransferase</fullName>
        <ecNumber evidence="2">2.4.1.82</ecNumber>
    </recommendedName>
</protein>
<evidence type="ECO:0000256" key="2">
    <source>
        <dbReference type="ARBA" id="ARBA00012708"/>
    </source>
</evidence>
<reference evidence="5 6" key="1">
    <citation type="submission" date="2019-12" db="EMBL/GenBank/DDBJ databases">
        <authorList>
            <person name="Scholz U."/>
            <person name="Mascher M."/>
            <person name="Fiebig A."/>
        </authorList>
    </citation>
    <scope>NUCLEOTIDE SEQUENCE</scope>
</reference>
<dbReference type="PANTHER" id="PTHR31268:SF10">
    <property type="entry name" value="GALACTINOL--SUCROSE GALACTOSYLTRANSFERASE"/>
    <property type="match status" value="1"/>
</dbReference>
<evidence type="ECO:0000256" key="1">
    <source>
        <dbReference type="ARBA" id="ARBA00007240"/>
    </source>
</evidence>
<keyword evidence="6" id="KW-1185">Reference proteome</keyword>
<organism evidence="5">
    <name type="scientific">Spirodela intermedia</name>
    <name type="common">Intermediate duckweed</name>
    <dbReference type="NCBI Taxonomy" id="51605"/>
    <lineage>
        <taxon>Eukaryota</taxon>
        <taxon>Viridiplantae</taxon>
        <taxon>Streptophyta</taxon>
        <taxon>Embryophyta</taxon>
        <taxon>Tracheophyta</taxon>
        <taxon>Spermatophyta</taxon>
        <taxon>Magnoliopsida</taxon>
        <taxon>Liliopsida</taxon>
        <taxon>Araceae</taxon>
        <taxon>Lemnoideae</taxon>
        <taxon>Spirodela</taxon>
    </lineage>
</organism>
<name>A0A7I8IQZ0_SPIIN</name>
<dbReference type="EMBL" id="LR743592">
    <property type="protein sequence ID" value="CAA2619825.1"/>
    <property type="molecule type" value="Genomic_DNA"/>
</dbReference>
<dbReference type="Proteomes" id="UP001189122">
    <property type="component" value="Unassembled WGS sequence"/>
</dbReference>
<evidence type="ECO:0000313" key="5">
    <source>
        <dbReference type="EMBL" id="CAA2619825.1"/>
    </source>
</evidence>